<organism evidence="1 2">
    <name type="scientific">Puccinia graminis f. sp. tritici</name>
    <dbReference type="NCBI Taxonomy" id="56615"/>
    <lineage>
        <taxon>Eukaryota</taxon>
        <taxon>Fungi</taxon>
        <taxon>Dikarya</taxon>
        <taxon>Basidiomycota</taxon>
        <taxon>Pucciniomycotina</taxon>
        <taxon>Pucciniomycetes</taxon>
        <taxon>Pucciniales</taxon>
        <taxon>Pucciniaceae</taxon>
        <taxon>Puccinia</taxon>
    </lineage>
</organism>
<reference evidence="1 2" key="1">
    <citation type="submission" date="2019-05" db="EMBL/GenBank/DDBJ databases">
        <title>Emergence of the Ug99 lineage of the wheat stem rust pathogen through somatic hybridization.</title>
        <authorList>
            <person name="Li F."/>
            <person name="Upadhyaya N.M."/>
            <person name="Sperschneider J."/>
            <person name="Matny O."/>
            <person name="Nguyen-Phuc H."/>
            <person name="Mago R."/>
            <person name="Raley C."/>
            <person name="Miller M.E."/>
            <person name="Silverstein K.A.T."/>
            <person name="Henningsen E."/>
            <person name="Hirsch C.D."/>
            <person name="Visser B."/>
            <person name="Pretorius Z.A."/>
            <person name="Steffenson B.J."/>
            <person name="Schwessinger B."/>
            <person name="Dodds P.N."/>
            <person name="Figueroa M."/>
        </authorList>
    </citation>
    <scope>NUCLEOTIDE SEQUENCE [LARGE SCALE GENOMIC DNA]</scope>
    <source>
        <strain evidence="1 2">Ug99</strain>
    </source>
</reference>
<protein>
    <submittedName>
        <fullName evidence="1">Uncharacterized protein</fullName>
    </submittedName>
</protein>
<dbReference type="AlphaFoldDB" id="A0A5B0N9X2"/>
<proteinExistence type="predicted"/>
<name>A0A5B0N9X2_PUCGR</name>
<dbReference type="Proteomes" id="UP000325313">
    <property type="component" value="Unassembled WGS sequence"/>
</dbReference>
<gene>
    <name evidence="1" type="ORF">PGTUg99_004755</name>
</gene>
<sequence length="50" mass="5171">MGEGPVLSGIARVVDASGSAGLLPDITRAGVPIPIIRQTWVPQFVINSLT</sequence>
<evidence type="ECO:0000313" key="2">
    <source>
        <dbReference type="Proteomes" id="UP000325313"/>
    </source>
</evidence>
<dbReference type="EMBL" id="VDEP01000425">
    <property type="protein sequence ID" value="KAA1084910.1"/>
    <property type="molecule type" value="Genomic_DNA"/>
</dbReference>
<accession>A0A5B0N9X2</accession>
<comment type="caution">
    <text evidence="1">The sequence shown here is derived from an EMBL/GenBank/DDBJ whole genome shotgun (WGS) entry which is preliminary data.</text>
</comment>
<evidence type="ECO:0000313" key="1">
    <source>
        <dbReference type="EMBL" id="KAA1084910.1"/>
    </source>
</evidence>